<keyword evidence="3 8" id="KW-0479">Metal-binding</keyword>
<dbReference type="Pfam" id="PF12804">
    <property type="entry name" value="NTP_transf_3"/>
    <property type="match status" value="1"/>
</dbReference>
<keyword evidence="11" id="KW-0548">Nucleotidyltransferase</keyword>
<dbReference type="PANTHER" id="PTHR19136">
    <property type="entry name" value="MOLYBDENUM COFACTOR GUANYLYLTRANSFERASE"/>
    <property type="match status" value="1"/>
</dbReference>
<dbReference type="HAMAP" id="MF_00316">
    <property type="entry name" value="MobA"/>
    <property type="match status" value="1"/>
</dbReference>
<dbReference type="GO" id="GO:0061603">
    <property type="term" value="F:molybdenum cofactor guanylyltransferase activity"/>
    <property type="evidence" value="ECO:0007669"/>
    <property type="project" value="UniProtKB-EC"/>
</dbReference>
<protein>
    <recommendedName>
        <fullName evidence="8">Molybdenum cofactor guanylyltransferase</fullName>
        <shortName evidence="8">MoCo guanylyltransferase</shortName>
        <ecNumber evidence="8">2.7.7.77</ecNumber>
    </recommendedName>
    <alternativeName>
        <fullName evidence="8">GTP:molybdopterin guanylyltransferase</fullName>
    </alternativeName>
    <alternativeName>
        <fullName evidence="8">Mo-MPT guanylyltransferase</fullName>
    </alternativeName>
    <alternativeName>
        <fullName evidence="8">Molybdopterin guanylyltransferase</fullName>
    </alternativeName>
    <alternativeName>
        <fullName evidence="8">Molybdopterin-guanine dinucleotide synthase</fullName>
        <shortName evidence="8">MGD synthase</shortName>
    </alternativeName>
</protein>
<comment type="domain">
    <text evidence="8">The N-terminal domain determines nucleotide recognition and specific binding, while the C-terminal domain determines the specific binding to the target protein.</text>
</comment>
<dbReference type="PANTHER" id="PTHR19136:SF81">
    <property type="entry name" value="MOLYBDENUM COFACTOR GUANYLYLTRANSFERASE"/>
    <property type="match status" value="1"/>
</dbReference>
<dbReference type="GO" id="GO:0046872">
    <property type="term" value="F:metal ion binding"/>
    <property type="evidence" value="ECO:0007669"/>
    <property type="project" value="UniProtKB-KW"/>
</dbReference>
<evidence type="ECO:0000256" key="6">
    <source>
        <dbReference type="ARBA" id="ARBA00023134"/>
    </source>
</evidence>
<dbReference type="GO" id="GO:0005737">
    <property type="term" value="C:cytoplasm"/>
    <property type="evidence" value="ECO:0007669"/>
    <property type="project" value="UniProtKB-SubCell"/>
</dbReference>
<dbReference type="GO" id="GO:1902758">
    <property type="term" value="P:bis(molybdopterin guanine dinucleotide)molybdenum biosynthetic process"/>
    <property type="evidence" value="ECO:0007669"/>
    <property type="project" value="TreeGrafter"/>
</dbReference>
<keyword evidence="2 8" id="KW-0808">Transferase</keyword>
<feature type="compositionally biased region" description="Polar residues" evidence="9">
    <location>
        <begin position="1"/>
        <end position="12"/>
    </location>
</feature>
<dbReference type="eggNOG" id="COG0746">
    <property type="taxonomic scope" value="Bacteria"/>
</dbReference>
<evidence type="ECO:0000256" key="2">
    <source>
        <dbReference type="ARBA" id="ARBA00022679"/>
    </source>
</evidence>
<dbReference type="RefSeq" id="WP_023659483.1">
    <property type="nucleotide sequence ID" value="NZ_CM002299.1"/>
</dbReference>
<dbReference type="EMBL" id="AAOA02000001">
    <property type="protein sequence ID" value="EAQ99361.2"/>
    <property type="molecule type" value="Genomic_DNA"/>
</dbReference>
<evidence type="ECO:0000313" key="12">
    <source>
        <dbReference type="Proteomes" id="UP000019205"/>
    </source>
</evidence>
<comment type="caution">
    <text evidence="11">The sequence shown here is derived from an EMBL/GenBank/DDBJ whole genome shotgun (WGS) entry which is preliminary data.</text>
</comment>
<dbReference type="InterPro" id="IPR025877">
    <property type="entry name" value="MobA-like_NTP_Trfase"/>
</dbReference>
<dbReference type="Gene3D" id="3.90.550.10">
    <property type="entry name" value="Spore Coat Polysaccharide Biosynthesis Protein SpsA, Chain A"/>
    <property type="match status" value="1"/>
</dbReference>
<dbReference type="STRING" id="314285.KT71_16866"/>
<feature type="binding site" evidence="8">
    <location>
        <begin position="31"/>
        <end position="33"/>
    </location>
    <ligand>
        <name>GTP</name>
        <dbReference type="ChEBI" id="CHEBI:37565"/>
    </ligand>
</feature>
<feature type="binding site" evidence="8">
    <location>
        <position position="125"/>
    </location>
    <ligand>
        <name>GTP</name>
        <dbReference type="ChEBI" id="CHEBI:37565"/>
    </ligand>
</feature>
<keyword evidence="7 8" id="KW-0501">Molybdenum cofactor biosynthesis</keyword>
<evidence type="ECO:0000256" key="3">
    <source>
        <dbReference type="ARBA" id="ARBA00022723"/>
    </source>
</evidence>
<dbReference type="InterPro" id="IPR029044">
    <property type="entry name" value="Nucleotide-diphossugar_trans"/>
</dbReference>
<feature type="region of interest" description="Disordered" evidence="9">
    <location>
        <begin position="1"/>
        <end position="21"/>
    </location>
</feature>
<dbReference type="SUPFAM" id="SSF53448">
    <property type="entry name" value="Nucleotide-diphospho-sugar transferases"/>
    <property type="match status" value="1"/>
</dbReference>
<keyword evidence="6 8" id="KW-0342">GTP-binding</keyword>
<dbReference type="AlphaFoldDB" id="A4A3T8"/>
<dbReference type="GO" id="GO:0005525">
    <property type="term" value="F:GTP binding"/>
    <property type="evidence" value="ECO:0007669"/>
    <property type="project" value="UniProtKB-UniRule"/>
</dbReference>
<keyword evidence="1 8" id="KW-0963">Cytoplasm</keyword>
<keyword evidence="4 8" id="KW-0547">Nucleotide-binding</keyword>
<comment type="cofactor">
    <cofactor evidence="8">
        <name>Mg(2+)</name>
        <dbReference type="ChEBI" id="CHEBI:18420"/>
    </cofactor>
</comment>
<evidence type="ECO:0000259" key="10">
    <source>
        <dbReference type="Pfam" id="PF12804"/>
    </source>
</evidence>
<reference evidence="11 12" key="1">
    <citation type="journal article" date="2007" name="Proc. Natl. Acad. Sci. U.S.A.">
        <title>Characterization of a marine gammaproteobacterium capable of aerobic anoxygenic photosynthesis.</title>
        <authorList>
            <person name="Fuchs B.M."/>
            <person name="Spring S."/>
            <person name="Teeling H."/>
            <person name="Quast C."/>
            <person name="Wulf J."/>
            <person name="Schattenhofer M."/>
            <person name="Yan S."/>
            <person name="Ferriera S."/>
            <person name="Johnson J."/>
            <person name="Glockner F.O."/>
            <person name="Amann R."/>
        </authorList>
    </citation>
    <scope>NUCLEOTIDE SEQUENCE [LARGE SCALE GENOMIC DNA]</scope>
    <source>
        <strain evidence="11">KT71</strain>
    </source>
</reference>
<dbReference type="InterPro" id="IPR013482">
    <property type="entry name" value="Molybde_CF_guanTrfase"/>
</dbReference>
<comment type="similarity">
    <text evidence="8">Belongs to the MobA family.</text>
</comment>
<dbReference type="EC" id="2.7.7.77" evidence="8"/>
<evidence type="ECO:0000256" key="7">
    <source>
        <dbReference type="ARBA" id="ARBA00023150"/>
    </source>
</evidence>
<feature type="binding site" evidence="8">
    <location>
        <position position="125"/>
    </location>
    <ligand>
        <name>Mg(2+)</name>
        <dbReference type="ChEBI" id="CHEBI:18420"/>
    </ligand>
</feature>
<keyword evidence="12" id="KW-1185">Reference proteome</keyword>
<dbReference type="Proteomes" id="UP000019205">
    <property type="component" value="Chromosome"/>
</dbReference>
<dbReference type="OrthoDB" id="9788394at2"/>
<proteinExistence type="inferred from homology"/>
<sequence>MVKMNYPTQSPSLDAARNSKGPGSGVVGLVLCGGAGRRMGGRDKGLLTVDGQPAVSLALSCLEPLCESRFISANRNILRYQNLELGTVLEDLRPALPGPLAGIEALAAALAPDAPYDRLLLLPCDMPRLTAEVPERLLAALDEQEDKEIIYASCGGQAHYLCAALRVSVLDSVSFQLDNADYAVRRWYARRRSAALRFSDALGEQFLNMNSAEDLGP</sequence>
<feature type="domain" description="MobA-like NTP transferase" evidence="10">
    <location>
        <begin position="28"/>
        <end position="191"/>
    </location>
</feature>
<dbReference type="HOGENOM" id="CLU_055597_5_0_6"/>
<gene>
    <name evidence="8" type="primary">mobA</name>
    <name evidence="11" type="ORF">KT71_16866</name>
</gene>
<evidence type="ECO:0000256" key="5">
    <source>
        <dbReference type="ARBA" id="ARBA00022842"/>
    </source>
</evidence>
<evidence type="ECO:0000256" key="1">
    <source>
        <dbReference type="ARBA" id="ARBA00022490"/>
    </source>
</evidence>
<comment type="catalytic activity">
    <reaction evidence="8">
        <text>Mo-molybdopterin + GTP + H(+) = Mo-molybdopterin guanine dinucleotide + diphosphate</text>
        <dbReference type="Rhea" id="RHEA:34243"/>
        <dbReference type="ChEBI" id="CHEBI:15378"/>
        <dbReference type="ChEBI" id="CHEBI:33019"/>
        <dbReference type="ChEBI" id="CHEBI:37565"/>
        <dbReference type="ChEBI" id="CHEBI:71302"/>
        <dbReference type="ChEBI" id="CHEBI:71310"/>
        <dbReference type="EC" id="2.7.7.77"/>
    </reaction>
</comment>
<organism evidence="11 12">
    <name type="scientific">Congregibacter litoralis KT71</name>
    <dbReference type="NCBI Taxonomy" id="314285"/>
    <lineage>
        <taxon>Bacteria</taxon>
        <taxon>Pseudomonadati</taxon>
        <taxon>Pseudomonadota</taxon>
        <taxon>Gammaproteobacteria</taxon>
        <taxon>Cellvibrionales</taxon>
        <taxon>Halieaceae</taxon>
        <taxon>Congregibacter</taxon>
    </lineage>
</organism>
<comment type="subcellular location">
    <subcellularLocation>
        <location evidence="8">Cytoplasm</location>
    </subcellularLocation>
</comment>
<accession>A4A3T8</accession>
<evidence type="ECO:0000313" key="11">
    <source>
        <dbReference type="EMBL" id="EAQ99361.2"/>
    </source>
</evidence>
<evidence type="ECO:0000256" key="4">
    <source>
        <dbReference type="ARBA" id="ARBA00022741"/>
    </source>
</evidence>
<comment type="caution">
    <text evidence="8">Lacks conserved residue(s) required for the propagation of feature annotation.</text>
</comment>
<evidence type="ECO:0000256" key="8">
    <source>
        <dbReference type="HAMAP-Rule" id="MF_00316"/>
    </source>
</evidence>
<evidence type="ECO:0000256" key="9">
    <source>
        <dbReference type="SAM" id="MobiDB-lite"/>
    </source>
</evidence>
<feature type="binding site" evidence="8">
    <location>
        <position position="44"/>
    </location>
    <ligand>
        <name>GTP</name>
        <dbReference type="ChEBI" id="CHEBI:37565"/>
    </ligand>
</feature>
<comment type="subunit">
    <text evidence="8">Monomer.</text>
</comment>
<dbReference type="CDD" id="cd02503">
    <property type="entry name" value="MobA"/>
    <property type="match status" value="1"/>
</dbReference>
<name>A4A3T8_9GAMM</name>
<reference evidence="11 12" key="2">
    <citation type="journal article" date="2009" name="PLoS ONE">
        <title>The photosynthetic apparatus and its regulation in the aerobic gammaproteobacterium Congregibacter litoralis gen. nov., sp. nov.</title>
        <authorList>
            <person name="Spring S."/>
            <person name="Lunsdorf H."/>
            <person name="Fuchs B.M."/>
            <person name="Tindall B.J."/>
        </authorList>
    </citation>
    <scope>NUCLEOTIDE SEQUENCE [LARGE SCALE GENOMIC DNA]</scope>
    <source>
        <strain evidence="11">KT71</strain>
    </source>
</reference>
<keyword evidence="5 8" id="KW-0460">Magnesium</keyword>
<comment type="function">
    <text evidence="8">Transfers a GMP moiety from GTP to Mo-molybdopterin (Mo-MPT) cofactor (Moco or molybdenum cofactor) to form Mo-molybdopterin guanine dinucleotide (Mo-MGD) cofactor.</text>
</comment>